<accession>A0A178A3Y8</accession>
<dbReference type="Gene3D" id="1.25.40.10">
    <property type="entry name" value="Tetratricopeptide repeat domain"/>
    <property type="match status" value="1"/>
</dbReference>
<protein>
    <recommendedName>
        <fullName evidence="3">Tetratricopeptide repeat protein</fullName>
    </recommendedName>
</protein>
<dbReference type="Pfam" id="PF14559">
    <property type="entry name" value="TPR_19"/>
    <property type="match status" value="1"/>
</dbReference>
<gene>
    <name evidence="1" type="ORF">ABB05_04910</name>
</gene>
<dbReference type="AlphaFoldDB" id="A0A178A3Y8"/>
<evidence type="ECO:0000313" key="1">
    <source>
        <dbReference type="EMBL" id="OAK74230.1"/>
    </source>
</evidence>
<name>A0A178A3Y8_9BACI</name>
<proteinExistence type="predicted"/>
<dbReference type="SUPFAM" id="SSF48452">
    <property type="entry name" value="TPR-like"/>
    <property type="match status" value="1"/>
</dbReference>
<dbReference type="EMBL" id="LDJR01000027">
    <property type="protein sequence ID" value="OAK74230.1"/>
    <property type="molecule type" value="Genomic_DNA"/>
</dbReference>
<evidence type="ECO:0008006" key="3">
    <source>
        <dbReference type="Google" id="ProtNLM"/>
    </source>
</evidence>
<dbReference type="STRING" id="217031.ABB05_04910"/>
<dbReference type="Proteomes" id="UP000077881">
    <property type="component" value="Unassembled WGS sequence"/>
</dbReference>
<organism evidence="1 2">
    <name type="scientific">Lederbergia galactosidilytica</name>
    <dbReference type="NCBI Taxonomy" id="217031"/>
    <lineage>
        <taxon>Bacteria</taxon>
        <taxon>Bacillati</taxon>
        <taxon>Bacillota</taxon>
        <taxon>Bacilli</taxon>
        <taxon>Bacillales</taxon>
        <taxon>Bacillaceae</taxon>
        <taxon>Lederbergia</taxon>
    </lineage>
</organism>
<keyword evidence="2" id="KW-1185">Reference proteome</keyword>
<reference evidence="1 2" key="1">
    <citation type="submission" date="2015-05" db="EMBL/GenBank/DDBJ databases">
        <title>Comparison of genome.</title>
        <authorList>
            <person name="Zheng Z."/>
            <person name="Sun M."/>
        </authorList>
    </citation>
    <scope>NUCLEOTIDE SEQUENCE [LARGE SCALE GENOMIC DNA]</scope>
    <source>
        <strain evidence="1 2">G25-74</strain>
    </source>
</reference>
<comment type="caution">
    <text evidence="1">The sequence shown here is derived from an EMBL/GenBank/DDBJ whole genome shotgun (WGS) entry which is preliminary data.</text>
</comment>
<dbReference type="SUPFAM" id="SSF116965">
    <property type="entry name" value="Hypothetical protein MPN330"/>
    <property type="match status" value="1"/>
</dbReference>
<dbReference type="RefSeq" id="WP_064467749.1">
    <property type="nucleotide sequence ID" value="NZ_LDJR01000027.1"/>
</dbReference>
<dbReference type="PATRIC" id="fig|217031.6.peg.1064"/>
<dbReference type="OrthoDB" id="2364593at2"/>
<evidence type="ECO:0000313" key="2">
    <source>
        <dbReference type="Proteomes" id="UP000077881"/>
    </source>
</evidence>
<dbReference type="InterPro" id="IPR011990">
    <property type="entry name" value="TPR-like_helical_dom_sf"/>
</dbReference>
<sequence>MKKDQNNRDSAIIIPFPGLKDRYYEKGVSSLEAHQFQEAVDLLKQAYQMDSTDPQISAAYLAALYENGDYHDSRQMAEELLKSGVGSFYDVLDIYLMILIQLNDYQQVVSTLKPLFEENEIPPEKAEHFLQLLQLSEKAARNQGVGNSANIEEETSFIHQEQSSQDQLIGLGMLKDKNIHPYLDSLIDMLSAKKVHPFIKTVILTLLQENKIDQFILVEKFDVEKTLSPIELPSVEEIPFFLTVKEQVENELRDHNPVLLEQILDMIKRHSYCLYPFEWEPVNPSVWAAAYRAMGYEIYGESWNSKKLAEFYDIGEEELSTTFAFILKLEEISSTIV</sequence>